<accession>I0JXI2</accession>
<dbReference type="AlphaFoldDB" id="I0JXI2"/>
<organism evidence="1 2">
    <name type="scientific">Methylacidiphilum fumariolicum (strain SolV)</name>
    <dbReference type="NCBI Taxonomy" id="1156937"/>
    <lineage>
        <taxon>Bacteria</taxon>
        <taxon>Pseudomonadati</taxon>
        <taxon>Verrucomicrobiota</taxon>
        <taxon>Methylacidiphilae</taxon>
        <taxon>Methylacidiphilales</taxon>
        <taxon>Methylacidiphilaceae</taxon>
        <taxon>Methylacidiphilum (ex Ratnadevi et al. 2023)</taxon>
    </lineage>
</organism>
<name>I0JXI2_METFB</name>
<comment type="caution">
    <text evidence="1">The sequence shown here is derived from an EMBL/GenBank/DDBJ whole genome shotgun (WGS) entry which is preliminary data.</text>
</comment>
<evidence type="ECO:0000313" key="2">
    <source>
        <dbReference type="Proteomes" id="UP000004837"/>
    </source>
</evidence>
<dbReference type="Proteomes" id="UP000004837">
    <property type="component" value="Unassembled WGS sequence"/>
</dbReference>
<gene>
    <name evidence="1" type="ORF">MFUM_270048</name>
</gene>
<evidence type="ECO:0000313" key="1">
    <source>
        <dbReference type="EMBL" id="CCG91951.1"/>
    </source>
</evidence>
<reference evidence="1 2" key="1">
    <citation type="journal article" date="2012" name="J. Bacteriol.">
        <title>Draft Genome Sequence of the Volcano-Inhabiting Thermoacidophilic Methanotroph Methylacidiphilum fumariolicum Strain SolV.</title>
        <authorList>
            <person name="Khadem A.F."/>
            <person name="Wieczorek A.S."/>
            <person name="Pol A."/>
            <person name="Vuilleumier S."/>
            <person name="Harhangi H.R."/>
            <person name="Dunfield P.F."/>
            <person name="Kalyuzhnaya M.G."/>
            <person name="Murrell J.C."/>
            <person name="Francoijs K.-J."/>
            <person name="Stunnenberg H.G."/>
            <person name="Stein L.Y."/>
            <person name="DiSpirito A.A."/>
            <person name="Semrau J.D."/>
            <person name="Lajus A."/>
            <person name="Medigue C."/>
            <person name="Klotz M.G."/>
            <person name="Jetten M.S.M."/>
            <person name="Op den Camp H.J.M."/>
        </authorList>
    </citation>
    <scope>NUCLEOTIDE SEQUENCE [LARGE SCALE GENOMIC DNA]</scope>
    <source>
        <strain evidence="1 2">SolV</strain>
    </source>
</reference>
<dbReference type="EMBL" id="CAHT01000030">
    <property type="protein sequence ID" value="CCG91951.1"/>
    <property type="molecule type" value="Genomic_DNA"/>
</dbReference>
<proteinExistence type="predicted"/>
<dbReference type="InParanoid" id="I0JXI2"/>
<protein>
    <submittedName>
        <fullName evidence="1">Uncharacterized protein</fullName>
    </submittedName>
</protein>
<sequence length="57" mass="6688">MLGGERIIWLYSTLLSRKSYAFRIYPLHFWGKAFGVCLKIQLKSLSLFFYPPSWTVG</sequence>